<name>A0A931F2J5_9ACTN</name>
<dbReference type="Proteomes" id="UP000605361">
    <property type="component" value="Unassembled WGS sequence"/>
</dbReference>
<dbReference type="InterPro" id="IPR001387">
    <property type="entry name" value="Cro/C1-type_HTH"/>
</dbReference>
<dbReference type="CDD" id="cd00093">
    <property type="entry name" value="HTH_XRE"/>
    <property type="match status" value="1"/>
</dbReference>
<organism evidence="2 3">
    <name type="scientific">Nonomuraea cypriaca</name>
    <dbReference type="NCBI Taxonomy" id="1187855"/>
    <lineage>
        <taxon>Bacteria</taxon>
        <taxon>Bacillati</taxon>
        <taxon>Actinomycetota</taxon>
        <taxon>Actinomycetes</taxon>
        <taxon>Streptosporangiales</taxon>
        <taxon>Streptosporangiaceae</taxon>
        <taxon>Nonomuraea</taxon>
    </lineage>
</organism>
<dbReference type="GO" id="GO:0003677">
    <property type="term" value="F:DNA binding"/>
    <property type="evidence" value="ECO:0007669"/>
    <property type="project" value="InterPro"/>
</dbReference>
<dbReference type="SUPFAM" id="SSF47413">
    <property type="entry name" value="lambda repressor-like DNA-binding domains"/>
    <property type="match status" value="1"/>
</dbReference>
<feature type="domain" description="HTH cro/C1-type" evidence="1">
    <location>
        <begin position="8"/>
        <end position="62"/>
    </location>
</feature>
<dbReference type="PROSITE" id="PS50943">
    <property type="entry name" value="HTH_CROC1"/>
    <property type="match status" value="1"/>
</dbReference>
<dbReference type="SUPFAM" id="SSF48452">
    <property type="entry name" value="TPR-like"/>
    <property type="match status" value="1"/>
</dbReference>
<evidence type="ECO:0000259" key="1">
    <source>
        <dbReference type="PROSITE" id="PS50943"/>
    </source>
</evidence>
<dbReference type="SMART" id="SM00530">
    <property type="entry name" value="HTH_XRE"/>
    <property type="match status" value="1"/>
</dbReference>
<reference evidence="2" key="1">
    <citation type="submission" date="2020-11" db="EMBL/GenBank/DDBJ databases">
        <title>Whole-genome analyses of Nonomuraea sp. K274.</title>
        <authorList>
            <person name="Veyisoglu A."/>
        </authorList>
    </citation>
    <scope>NUCLEOTIDE SEQUENCE</scope>
    <source>
        <strain evidence="2">K274</strain>
    </source>
</reference>
<proteinExistence type="predicted"/>
<dbReference type="Pfam" id="PF01381">
    <property type="entry name" value="HTH_3"/>
    <property type="match status" value="1"/>
</dbReference>
<comment type="caution">
    <text evidence="2">The sequence shown here is derived from an EMBL/GenBank/DDBJ whole genome shotgun (WGS) entry which is preliminary data.</text>
</comment>
<dbReference type="InterPro" id="IPR011990">
    <property type="entry name" value="TPR-like_helical_dom_sf"/>
</dbReference>
<dbReference type="RefSeq" id="WP_195901918.1">
    <property type="nucleotide sequence ID" value="NZ_JADOGI010000250.1"/>
</dbReference>
<dbReference type="Gene3D" id="1.10.260.40">
    <property type="entry name" value="lambda repressor-like DNA-binding domains"/>
    <property type="match status" value="1"/>
</dbReference>
<gene>
    <name evidence="2" type="ORF">ITP53_46685</name>
</gene>
<evidence type="ECO:0000313" key="2">
    <source>
        <dbReference type="EMBL" id="MBF8193039.1"/>
    </source>
</evidence>
<keyword evidence="3" id="KW-1185">Reference proteome</keyword>
<dbReference type="InterPro" id="IPR010982">
    <property type="entry name" value="Lambda_DNA-bd_dom_sf"/>
</dbReference>
<sequence length="433" mass="47996">MAGKRRRLAERRKALGYSQEFFADQLGIDRTTAGRWELGKTEPCPYIRPKICDLLKVSPGELDDLLVLREESEKTTPTISTPVIIGQMVTEGQPTGEGDDMYRRELLRLLSIAGTLILLSSPANADVQDWAGQSDEADDIEQHALLSSHLWQVFALSKSKRLVYPLVHDQLKLLVKHMNQVHSARARHQLCIVACDLFQLAGEICFDSNRYTDAAYCYTMAVNAGREARCYDRWACALTRQAFVNLYDHEYPYATAVLSAAARVAKQGDSQLSTRHWVAAVQAEAYAGEGDRTACERALGLADEVLDLAGSVSPGGWLRFDGSRMADQRGICYLTLGRTDLAEASLIAALSQATSLRRRGSLLTDLAAIGLQRRDLDLFLHYAGDAVDLAEQTQSAGYVGRKLHDVRKQLQPLLSDRRVVQLNDRITRLSASA</sequence>
<protein>
    <submittedName>
        <fullName evidence="2">Helix-turn-helix transcriptional regulator</fullName>
    </submittedName>
</protein>
<accession>A0A931F2J5</accession>
<dbReference type="AlphaFoldDB" id="A0A931F2J5"/>
<dbReference type="EMBL" id="JADOGI010000250">
    <property type="protein sequence ID" value="MBF8193039.1"/>
    <property type="molecule type" value="Genomic_DNA"/>
</dbReference>
<evidence type="ECO:0000313" key="3">
    <source>
        <dbReference type="Proteomes" id="UP000605361"/>
    </source>
</evidence>